<dbReference type="Proteomes" id="UP000283380">
    <property type="component" value="Unassembled WGS sequence"/>
</dbReference>
<sequence>MTEEKKSVFATLSEIDVKRYLDKKGRLDYLSWANAWTLVKRAYPDANYKITEFPEYVLTKDGWVATGRNVDYRQTAAGYEVEAVVTIEGQDYSSKLFVMDYRNKALSKATYFDINKTQQRALVKALAIAGLGLSVYAGEDLPEEKSNGQVSKPRPVRQSSAKLQFTDQQLLDYEITDKKGTVKLVQVVAEAINGNPDSAATIKSLGGESHEAYKQIYARKLYKSWLDTQQVGE</sequence>
<feature type="domain" description="SSAP RNA binding" evidence="1">
    <location>
        <begin position="8"/>
        <end position="158"/>
    </location>
</feature>
<evidence type="ECO:0000313" key="2">
    <source>
        <dbReference type="EMBL" id="RHW53582.1"/>
    </source>
</evidence>
<proteinExistence type="predicted"/>
<evidence type="ECO:0000259" key="1">
    <source>
        <dbReference type="Pfam" id="PF06378"/>
    </source>
</evidence>
<dbReference type="InterPro" id="IPR009425">
    <property type="entry name" value="DSRM_SSAP"/>
</dbReference>
<protein>
    <submittedName>
        <fullName evidence="2">DUF1071 domain-containing protein</fullName>
    </submittedName>
</protein>
<keyword evidence="3" id="KW-1185">Reference proteome</keyword>
<dbReference type="EMBL" id="QOCU01000001">
    <property type="protein sequence ID" value="RHW53582.1"/>
    <property type="molecule type" value="Genomic_DNA"/>
</dbReference>
<dbReference type="Pfam" id="PF06378">
    <property type="entry name" value="SSAP_Sak"/>
    <property type="match status" value="1"/>
</dbReference>
<dbReference type="RefSeq" id="WP_118896852.1">
    <property type="nucleotide sequence ID" value="NZ_QOCT01000010.1"/>
</dbReference>
<organism evidence="2 3">
    <name type="scientific">Lactobacillus bombicola</name>
    <dbReference type="NCBI Taxonomy" id="1505723"/>
    <lineage>
        <taxon>Bacteria</taxon>
        <taxon>Bacillati</taxon>
        <taxon>Bacillota</taxon>
        <taxon>Bacilli</taxon>
        <taxon>Lactobacillales</taxon>
        <taxon>Lactobacillaceae</taxon>
        <taxon>Lactobacillus</taxon>
    </lineage>
</organism>
<gene>
    <name evidence="2" type="ORF">DS834_01205</name>
</gene>
<accession>A0ABX9LWR7</accession>
<reference evidence="2 3" key="1">
    <citation type="submission" date="2018-07" db="EMBL/GenBank/DDBJ databases">
        <title>Genome sequences of six Lactobacillus spp. isolated from bumble bee guts.</title>
        <authorList>
            <person name="Motta E.V.S."/>
            <person name="Moran N.A."/>
        </authorList>
    </citation>
    <scope>NUCLEOTIDE SEQUENCE [LARGE SCALE GENOMIC DNA]</scope>
    <source>
        <strain evidence="2 3">BI-4G</strain>
    </source>
</reference>
<name>A0ABX9LWR7_9LACO</name>
<comment type="caution">
    <text evidence="2">The sequence shown here is derived from an EMBL/GenBank/DDBJ whole genome shotgun (WGS) entry which is preliminary data.</text>
</comment>
<evidence type="ECO:0000313" key="3">
    <source>
        <dbReference type="Proteomes" id="UP000283380"/>
    </source>
</evidence>